<name>A0A420WWF6_9GAMM</name>
<keyword evidence="6" id="KW-0560">Oxidoreductase</keyword>
<feature type="domain" description="FAD-binding" evidence="13">
    <location>
        <begin position="2"/>
        <end position="342"/>
    </location>
</feature>
<dbReference type="InterPro" id="IPR050493">
    <property type="entry name" value="FAD-dep_Monooxygenase_BioMet"/>
</dbReference>
<dbReference type="EC" id="1.14.13.113" evidence="10"/>
<evidence type="ECO:0000256" key="3">
    <source>
        <dbReference type="ARBA" id="ARBA00022630"/>
    </source>
</evidence>
<evidence type="ECO:0000256" key="11">
    <source>
        <dbReference type="ARBA" id="ARBA00035262"/>
    </source>
</evidence>
<evidence type="ECO:0000256" key="6">
    <source>
        <dbReference type="ARBA" id="ARBA00023002"/>
    </source>
</evidence>
<evidence type="ECO:0000313" key="14">
    <source>
        <dbReference type="EMBL" id="RKR03445.1"/>
    </source>
</evidence>
<dbReference type="PANTHER" id="PTHR13789:SF309">
    <property type="entry name" value="PUTATIVE (AFU_ORTHOLOGUE AFUA_6G14510)-RELATED"/>
    <property type="match status" value="1"/>
</dbReference>
<protein>
    <recommendedName>
        <fullName evidence="11">FAD-dependent urate hydroxylase</fullName>
        <ecNumber evidence="10">1.14.13.113</ecNumber>
    </recommendedName>
</protein>
<evidence type="ECO:0000256" key="5">
    <source>
        <dbReference type="ARBA" id="ARBA00022827"/>
    </source>
</evidence>
<dbReference type="GO" id="GO:0019628">
    <property type="term" value="P:urate catabolic process"/>
    <property type="evidence" value="ECO:0007669"/>
    <property type="project" value="InterPro"/>
</dbReference>
<dbReference type="PANTHER" id="PTHR13789">
    <property type="entry name" value="MONOOXYGENASE"/>
    <property type="match status" value="1"/>
</dbReference>
<keyword evidence="4" id="KW-0659">Purine metabolism</keyword>
<dbReference type="Pfam" id="PF01494">
    <property type="entry name" value="FAD_binding_3"/>
    <property type="match status" value="1"/>
</dbReference>
<dbReference type="GO" id="GO:0102099">
    <property type="term" value="F:FAD-dependent urate hydroxylase activity"/>
    <property type="evidence" value="ECO:0007669"/>
    <property type="project" value="UniProtKB-EC"/>
</dbReference>
<dbReference type="NCBIfam" id="NF033623">
    <property type="entry name" value="urate_HpxO"/>
    <property type="match status" value="1"/>
</dbReference>
<reference evidence="14 15" key="1">
    <citation type="submission" date="2018-10" db="EMBL/GenBank/DDBJ databases">
        <title>Genomic Encyclopedia of Type Strains, Phase IV (KMG-IV): sequencing the most valuable type-strain genomes for metagenomic binning, comparative biology and taxonomic classification.</title>
        <authorList>
            <person name="Goeker M."/>
        </authorList>
    </citation>
    <scope>NUCLEOTIDE SEQUENCE [LARGE SCALE GENOMIC DNA]</scope>
    <source>
        <strain evidence="14 15">DSM 23229</strain>
    </source>
</reference>
<evidence type="ECO:0000256" key="12">
    <source>
        <dbReference type="ARBA" id="ARBA00047521"/>
    </source>
</evidence>
<sequence length="391" mass="42625">MDIVIIGAGMGGLTAALALQQSGHRVQVHDRVGELRPIGAALSVWSNGAKILHRLGLGHAIEQASGDMRAMRYLTAAGRVLTDFSLTPLYHAVGQPACPIARAELQRQLLEAVGPECVHLGDECVDFEADPTGVTVRFAAGHERRAELLIIADGTHSRLRNRVAGRTIERHYCGYVNWNVRVPASEDLAPLQHWDQYVGDHQRVSLMPMGSGAREDGRPEFYCFFDVPLAGENLTDSGDYRTELRHHFAGWAEPVQRLIERLDPELMARIPIHDIDPLPSLVGERVALLGDAAHAMAPDLGQGGCQAMEDGWVLARALEAHGGDLAGALASYDHQRVERVGDIILRARKRAAMSHGHDPDVTAQWYRELAAEDGHHIMAGMQKTIEGGPLG</sequence>
<evidence type="ECO:0000256" key="1">
    <source>
        <dbReference type="ARBA" id="ARBA00001974"/>
    </source>
</evidence>
<dbReference type="PRINTS" id="PR00420">
    <property type="entry name" value="RNGMNOXGNASE"/>
</dbReference>
<comment type="pathway">
    <text evidence="2">Purine metabolism; urate degradation.</text>
</comment>
<keyword evidence="15" id="KW-1185">Reference proteome</keyword>
<evidence type="ECO:0000256" key="10">
    <source>
        <dbReference type="ARBA" id="ARBA00035128"/>
    </source>
</evidence>
<dbReference type="Gene3D" id="3.50.50.60">
    <property type="entry name" value="FAD/NAD(P)-binding domain"/>
    <property type="match status" value="1"/>
</dbReference>
<evidence type="ECO:0000256" key="9">
    <source>
        <dbReference type="ARBA" id="ARBA00035121"/>
    </source>
</evidence>
<evidence type="ECO:0000256" key="2">
    <source>
        <dbReference type="ARBA" id="ARBA00004705"/>
    </source>
</evidence>
<organism evidence="14 15">
    <name type="scientific">Kushneria sinocarnis</name>
    <dbReference type="NCBI Taxonomy" id="595502"/>
    <lineage>
        <taxon>Bacteria</taxon>
        <taxon>Pseudomonadati</taxon>
        <taxon>Pseudomonadota</taxon>
        <taxon>Gammaproteobacteria</taxon>
        <taxon>Oceanospirillales</taxon>
        <taxon>Halomonadaceae</taxon>
        <taxon>Kushneria</taxon>
    </lineage>
</organism>
<keyword evidence="7" id="KW-0520">NAD</keyword>
<dbReference type="RefSeq" id="WP_121172919.1">
    <property type="nucleotide sequence ID" value="NZ_RBIN01000005.1"/>
</dbReference>
<evidence type="ECO:0000313" key="15">
    <source>
        <dbReference type="Proteomes" id="UP000281975"/>
    </source>
</evidence>
<dbReference type="GO" id="GO:0004846">
    <property type="term" value="F:urate oxidase activity"/>
    <property type="evidence" value="ECO:0007669"/>
    <property type="project" value="InterPro"/>
</dbReference>
<evidence type="ECO:0000259" key="13">
    <source>
        <dbReference type="Pfam" id="PF01494"/>
    </source>
</evidence>
<proteinExistence type="inferred from homology"/>
<dbReference type="InterPro" id="IPR036188">
    <property type="entry name" value="FAD/NAD-bd_sf"/>
</dbReference>
<comment type="cofactor">
    <cofactor evidence="1">
        <name>FAD</name>
        <dbReference type="ChEBI" id="CHEBI:57692"/>
    </cofactor>
</comment>
<dbReference type="InterPro" id="IPR002938">
    <property type="entry name" value="FAD-bd"/>
</dbReference>
<comment type="catalytic activity">
    <reaction evidence="12">
        <text>urate + NADH + O2 + H(+) = 5-hydroxyisourate + NAD(+) + H2O</text>
        <dbReference type="Rhea" id="RHEA:27329"/>
        <dbReference type="ChEBI" id="CHEBI:15377"/>
        <dbReference type="ChEBI" id="CHEBI:15378"/>
        <dbReference type="ChEBI" id="CHEBI:15379"/>
        <dbReference type="ChEBI" id="CHEBI:17775"/>
        <dbReference type="ChEBI" id="CHEBI:18072"/>
        <dbReference type="ChEBI" id="CHEBI:57540"/>
        <dbReference type="ChEBI" id="CHEBI:57945"/>
        <dbReference type="EC" id="1.14.13.113"/>
    </reaction>
</comment>
<evidence type="ECO:0000256" key="8">
    <source>
        <dbReference type="ARBA" id="ARBA00023033"/>
    </source>
</evidence>
<dbReference type="OrthoDB" id="9782160at2"/>
<dbReference type="EMBL" id="RBIN01000005">
    <property type="protein sequence ID" value="RKR03445.1"/>
    <property type="molecule type" value="Genomic_DNA"/>
</dbReference>
<keyword evidence="3" id="KW-0285">Flavoprotein</keyword>
<gene>
    <name evidence="14" type="ORF">C7446_1970</name>
</gene>
<comment type="caution">
    <text evidence="14">The sequence shown here is derived from an EMBL/GenBank/DDBJ whole genome shotgun (WGS) entry which is preliminary data.</text>
</comment>
<accession>A0A420WWF6</accession>
<keyword evidence="5" id="KW-0274">FAD</keyword>
<evidence type="ECO:0000256" key="7">
    <source>
        <dbReference type="ARBA" id="ARBA00023027"/>
    </source>
</evidence>
<dbReference type="AlphaFoldDB" id="A0A420WWF6"/>
<comment type="similarity">
    <text evidence="9">Belongs to the FAD-dependent urate hydroxylase family.</text>
</comment>
<dbReference type="GO" id="GO:0006144">
    <property type="term" value="P:purine nucleobase metabolic process"/>
    <property type="evidence" value="ECO:0007669"/>
    <property type="project" value="UniProtKB-KW"/>
</dbReference>
<keyword evidence="8" id="KW-0503">Monooxygenase</keyword>
<evidence type="ECO:0000256" key="4">
    <source>
        <dbReference type="ARBA" id="ARBA00022631"/>
    </source>
</evidence>
<dbReference type="Proteomes" id="UP000281975">
    <property type="component" value="Unassembled WGS sequence"/>
</dbReference>
<dbReference type="SUPFAM" id="SSF51905">
    <property type="entry name" value="FAD/NAD(P)-binding domain"/>
    <property type="match status" value="1"/>
</dbReference>
<dbReference type="GO" id="GO:0071949">
    <property type="term" value="F:FAD binding"/>
    <property type="evidence" value="ECO:0007669"/>
    <property type="project" value="InterPro"/>
</dbReference>
<dbReference type="InterPro" id="IPR047712">
    <property type="entry name" value="HpxO"/>
</dbReference>